<proteinExistence type="predicted"/>
<evidence type="ECO:0000256" key="1">
    <source>
        <dbReference type="SAM" id="MobiDB-lite"/>
    </source>
</evidence>
<keyword evidence="3" id="KW-1185">Reference proteome</keyword>
<dbReference type="Pfam" id="PF19730">
    <property type="entry name" value="DUF6221"/>
    <property type="match status" value="1"/>
</dbReference>
<name>A0A5R9E6W2_9ACTN</name>
<dbReference type="EMBL" id="VAWE01000001">
    <property type="protein sequence ID" value="TLQ45770.1"/>
    <property type="molecule type" value="Genomic_DNA"/>
</dbReference>
<comment type="caution">
    <text evidence="2">The sequence shown here is derived from an EMBL/GenBank/DDBJ whole genome shotgun (WGS) entry which is preliminary data.</text>
</comment>
<evidence type="ECO:0000313" key="3">
    <source>
        <dbReference type="Proteomes" id="UP000305921"/>
    </source>
</evidence>
<sequence>MSDLVQFIRDILDMEERTARMAAGKSPRWYAGSASDEPRNSDRACVANGGDEAITGDTDASYADHIVWHDPARVLDRIANDRAVLDAYAEVADLDTGESEPEFAYGRAAGLGIAVRRMAALYSNHRDYRTEWEAS</sequence>
<evidence type="ECO:0000313" key="2">
    <source>
        <dbReference type="EMBL" id="TLQ45770.1"/>
    </source>
</evidence>
<dbReference type="OrthoDB" id="4290974at2"/>
<dbReference type="Proteomes" id="UP000305921">
    <property type="component" value="Unassembled WGS sequence"/>
</dbReference>
<accession>A0A5R9E6W2</accession>
<dbReference type="AlphaFoldDB" id="A0A5R9E6W2"/>
<dbReference type="RefSeq" id="WP_138055098.1">
    <property type="nucleotide sequence ID" value="NZ_VAWE01000001.1"/>
</dbReference>
<dbReference type="InterPro" id="IPR046193">
    <property type="entry name" value="DUF6221"/>
</dbReference>
<organism evidence="2 3">
    <name type="scientific">Streptomyces marianii</name>
    <dbReference type="NCBI Taxonomy" id="1817406"/>
    <lineage>
        <taxon>Bacteria</taxon>
        <taxon>Bacillati</taxon>
        <taxon>Actinomycetota</taxon>
        <taxon>Actinomycetes</taxon>
        <taxon>Kitasatosporales</taxon>
        <taxon>Streptomycetaceae</taxon>
        <taxon>Streptomyces</taxon>
    </lineage>
</organism>
<gene>
    <name evidence="2" type="ORF">FEF34_24730</name>
</gene>
<feature type="region of interest" description="Disordered" evidence="1">
    <location>
        <begin position="26"/>
        <end position="50"/>
    </location>
</feature>
<reference evidence="2 3" key="1">
    <citation type="submission" date="2019-05" db="EMBL/GenBank/DDBJ databases">
        <title>Streptomyces marianii sp. nov., a novel marine actinomycete from southern coast of India.</title>
        <authorList>
            <person name="Iniyan A.M."/>
            <person name="Wink J."/>
            <person name="Ramprasad E."/>
            <person name="Ramana C.V."/>
            <person name="Bunk B."/>
            <person name="Sproer C."/>
            <person name="Joseph F.-J.R.S."/>
            <person name="Vincent S.G.P."/>
        </authorList>
    </citation>
    <scope>NUCLEOTIDE SEQUENCE [LARGE SCALE GENOMIC DNA]</scope>
    <source>
        <strain evidence="2 3">ICN19</strain>
    </source>
</reference>
<protein>
    <submittedName>
        <fullName evidence="2">Uncharacterized protein</fullName>
    </submittedName>
</protein>